<dbReference type="InterPro" id="IPR052718">
    <property type="entry name" value="NmrA-type_oxidoreductase"/>
</dbReference>
<dbReference type="InterPro" id="IPR036291">
    <property type="entry name" value="NAD(P)-bd_dom_sf"/>
</dbReference>
<evidence type="ECO:0000313" key="3">
    <source>
        <dbReference type="Proteomes" id="UP000320643"/>
    </source>
</evidence>
<dbReference type="EMBL" id="VJVZ01000003">
    <property type="protein sequence ID" value="TRW25632.1"/>
    <property type="molecule type" value="Genomic_DNA"/>
</dbReference>
<dbReference type="Proteomes" id="UP000320643">
    <property type="component" value="Unassembled WGS sequence"/>
</dbReference>
<organism evidence="2 3">
    <name type="scientific">Flavobacterium zepuense</name>
    <dbReference type="NCBI Taxonomy" id="2593302"/>
    <lineage>
        <taxon>Bacteria</taxon>
        <taxon>Pseudomonadati</taxon>
        <taxon>Bacteroidota</taxon>
        <taxon>Flavobacteriia</taxon>
        <taxon>Flavobacteriales</taxon>
        <taxon>Flavobacteriaceae</taxon>
        <taxon>Flavobacterium</taxon>
    </lineage>
</organism>
<name>A0A552V5A7_9FLAO</name>
<dbReference type="InterPro" id="IPR008030">
    <property type="entry name" value="NmrA-like"/>
</dbReference>
<evidence type="ECO:0000313" key="2">
    <source>
        <dbReference type="EMBL" id="TRW25632.1"/>
    </source>
</evidence>
<dbReference type="Gene3D" id="3.40.50.720">
    <property type="entry name" value="NAD(P)-binding Rossmann-like Domain"/>
    <property type="match status" value="1"/>
</dbReference>
<protein>
    <submittedName>
        <fullName evidence="2">NAD-dependent epimerase/dehydratase family protein</fullName>
    </submittedName>
</protein>
<dbReference type="SUPFAM" id="SSF51735">
    <property type="entry name" value="NAD(P)-binding Rossmann-fold domains"/>
    <property type="match status" value="1"/>
</dbReference>
<evidence type="ECO:0000259" key="1">
    <source>
        <dbReference type="Pfam" id="PF05368"/>
    </source>
</evidence>
<accession>A0A552V5A7</accession>
<dbReference type="Pfam" id="PF05368">
    <property type="entry name" value="NmrA"/>
    <property type="match status" value="1"/>
</dbReference>
<dbReference type="PANTHER" id="PTHR47129">
    <property type="entry name" value="QUINONE OXIDOREDUCTASE 2"/>
    <property type="match status" value="1"/>
</dbReference>
<dbReference type="AlphaFoldDB" id="A0A552V5A7"/>
<keyword evidence="3" id="KW-1185">Reference proteome</keyword>
<dbReference type="RefSeq" id="WP_143372297.1">
    <property type="nucleotide sequence ID" value="NZ_VJVZ01000003.1"/>
</dbReference>
<gene>
    <name evidence="2" type="ORF">FMM05_05245</name>
</gene>
<feature type="domain" description="NmrA-like" evidence="1">
    <location>
        <begin position="3"/>
        <end position="74"/>
    </location>
</feature>
<proteinExistence type="predicted"/>
<reference evidence="2 3" key="1">
    <citation type="submission" date="2019-07" db="EMBL/GenBank/DDBJ databases">
        <title>Flavobacterium sp. nov., isolated from glacier ice.</title>
        <authorList>
            <person name="Liu Q."/>
            <person name="Xin Y.-H."/>
        </authorList>
    </citation>
    <scope>NUCLEOTIDE SEQUENCE [LARGE SCALE GENOMIC DNA]</scope>
    <source>
        <strain evidence="2 3">ZT4R6</strain>
    </source>
</reference>
<comment type="caution">
    <text evidence="2">The sequence shown here is derived from an EMBL/GenBank/DDBJ whole genome shotgun (WGS) entry which is preliminary data.</text>
</comment>
<sequence length="84" mass="9288">MTKILVTGVTGVVGKGTVEHLLKKGVPASQIIGLSRKKEAIEDLIAKGIEVRIGDYFDYESLVEAFEGIDKVMLALFPYNIFRF</sequence>
<dbReference type="OrthoDB" id="9780595at2"/>
<dbReference type="PANTHER" id="PTHR47129:SF1">
    <property type="entry name" value="NMRA-LIKE DOMAIN-CONTAINING PROTEIN"/>
    <property type="match status" value="1"/>
</dbReference>